<dbReference type="SMART" id="SM00283">
    <property type="entry name" value="MA"/>
    <property type="match status" value="1"/>
</dbReference>
<dbReference type="InterPro" id="IPR039379">
    <property type="entry name" value="Protoglobin_sensor_dom"/>
</dbReference>
<dbReference type="GO" id="GO:0019825">
    <property type="term" value="F:oxygen binding"/>
    <property type="evidence" value="ECO:0007669"/>
    <property type="project" value="InterPro"/>
</dbReference>
<protein>
    <submittedName>
        <fullName evidence="5">Methyl-accepting chemotaxis protein</fullName>
    </submittedName>
</protein>
<dbReference type="EMBL" id="CP024047">
    <property type="protein sequence ID" value="AXR76527.1"/>
    <property type="molecule type" value="Genomic_DNA"/>
</dbReference>
<dbReference type="InterPro" id="IPR044398">
    <property type="entry name" value="Globin-sensor_dom"/>
</dbReference>
<evidence type="ECO:0000313" key="5">
    <source>
        <dbReference type="EMBL" id="AXR76527.1"/>
    </source>
</evidence>
<dbReference type="SUPFAM" id="SSF58104">
    <property type="entry name" value="Methyl-accepting chemotaxis protein (MCP) signaling domain"/>
    <property type="match status" value="1"/>
</dbReference>
<dbReference type="GO" id="GO:0020037">
    <property type="term" value="F:heme binding"/>
    <property type="evidence" value="ECO:0007669"/>
    <property type="project" value="InterPro"/>
</dbReference>
<name>A0A346PAI2_9EURY</name>
<dbReference type="PANTHER" id="PTHR32089">
    <property type="entry name" value="METHYL-ACCEPTING CHEMOTAXIS PROTEIN MCPB"/>
    <property type="match status" value="1"/>
</dbReference>
<comment type="similarity">
    <text evidence="2">Belongs to the methyl-accepting chemotaxis (MCP) protein family.</text>
</comment>
<dbReference type="PROSITE" id="PS50111">
    <property type="entry name" value="CHEMOTAXIS_TRANSDUC_2"/>
    <property type="match status" value="1"/>
</dbReference>
<organism evidence="5 6">
    <name type="scientific">Natrarchaeobaculum sulfurireducens</name>
    <dbReference type="NCBI Taxonomy" id="2044521"/>
    <lineage>
        <taxon>Archaea</taxon>
        <taxon>Methanobacteriati</taxon>
        <taxon>Methanobacteriota</taxon>
        <taxon>Stenosarchaea group</taxon>
        <taxon>Halobacteria</taxon>
        <taxon>Halobacteriales</taxon>
        <taxon>Natrialbaceae</taxon>
        <taxon>Natrarchaeobaculum</taxon>
    </lineage>
</organism>
<dbReference type="Gene3D" id="1.10.490.10">
    <property type="entry name" value="Globins"/>
    <property type="match status" value="1"/>
</dbReference>
<dbReference type="Proteomes" id="UP000258707">
    <property type="component" value="Chromosome"/>
</dbReference>
<dbReference type="Gene3D" id="1.10.287.950">
    <property type="entry name" value="Methyl-accepting chemotaxis protein"/>
    <property type="match status" value="1"/>
</dbReference>
<dbReference type="GO" id="GO:0016020">
    <property type="term" value="C:membrane"/>
    <property type="evidence" value="ECO:0007669"/>
    <property type="project" value="InterPro"/>
</dbReference>
<proteinExistence type="inferred from homology"/>
<dbReference type="GeneID" id="37637003"/>
<dbReference type="CDD" id="cd01068">
    <property type="entry name" value="globin_sensor"/>
    <property type="match status" value="1"/>
</dbReference>
<dbReference type="GO" id="GO:0007165">
    <property type="term" value="P:signal transduction"/>
    <property type="evidence" value="ECO:0007669"/>
    <property type="project" value="UniProtKB-KW"/>
</dbReference>
<dbReference type="SUPFAM" id="SSF46458">
    <property type="entry name" value="Globin-like"/>
    <property type="match status" value="1"/>
</dbReference>
<sequence length="539" mass="58759">MDPEETFGRGKLNERIDPERLVDRIGLDEAEVSWRKTFIGFDEEDERRLSDLEPVLRENQERIADDFYEAILEYERTQSVIGRSPKGVGSLKQTQRAYLVSLATGSYDLDYFHNRARIGKLHEMIDMPLHFYVGQYGVYYDLLLERLNDRVQNRVVDAVEEWANERDDTGGGLGGLASALGLGGSDDPTLEESFETTVRDAIDDGMMDVLSLLRIINLDMQVAADTYVDSYAQRLERSIERRKRLAREVEHDVRRPIEELHEASEVVAGRAETISGHTASQASAVDAVAGDLSEVSAAVEEIAAAAGEVHADSERTERLAAEGVGAADEAIADLEELEAVTDRAATAADTLEAKTDEIDAVLDRLEGVAERTAILAKNAKIEASRSDSEDAGPMRVIAEEVDSFASQTRSDLEAIEDAVLAVREEAAETASATEQTVERVDDGTEHVHETIASLEEIHESAQATASSMEDVAVATDQQARNVERAATTVDDVAQTADQVAAAAESVAAASEEQTASLQDVVETVSRLTDEENGATETSQ</sequence>
<dbReference type="InterPro" id="IPR009050">
    <property type="entry name" value="Globin-like_sf"/>
</dbReference>
<evidence type="ECO:0000256" key="1">
    <source>
        <dbReference type="ARBA" id="ARBA00023224"/>
    </source>
</evidence>
<dbReference type="InterPro" id="IPR012292">
    <property type="entry name" value="Globin/Proto"/>
</dbReference>
<evidence type="ECO:0000256" key="2">
    <source>
        <dbReference type="ARBA" id="ARBA00029447"/>
    </source>
</evidence>
<evidence type="ECO:0000256" key="3">
    <source>
        <dbReference type="PROSITE-ProRule" id="PRU00284"/>
    </source>
</evidence>
<accession>A0A346PAI2</accession>
<dbReference type="Pfam" id="PF00015">
    <property type="entry name" value="MCPsignal"/>
    <property type="match status" value="1"/>
</dbReference>
<keyword evidence="1 3" id="KW-0807">Transducer</keyword>
<dbReference type="InterPro" id="IPR004089">
    <property type="entry name" value="MCPsignal_dom"/>
</dbReference>
<evidence type="ECO:0000313" key="6">
    <source>
        <dbReference type="Proteomes" id="UP000258707"/>
    </source>
</evidence>
<dbReference type="AlphaFoldDB" id="A0A346PAI2"/>
<dbReference type="Pfam" id="PF11563">
    <property type="entry name" value="Protoglobin"/>
    <property type="match status" value="1"/>
</dbReference>
<reference evidence="6" key="1">
    <citation type="submission" date="2017-10" db="EMBL/GenBank/DDBJ databases">
        <title>Phenotypic and genomic properties of facultatively anaerobic sulfur-reducing natronoarchaea from hypersaline soda lakes.</title>
        <authorList>
            <person name="Sorokin D.Y."/>
            <person name="Kublanov I.V."/>
            <person name="Roman P."/>
            <person name="Sinninghe Damste J.S."/>
            <person name="Golyshin P.N."/>
            <person name="Rojo D."/>
            <person name="Ciordia S."/>
            <person name="Mena Md.C."/>
            <person name="Ferrer M."/>
            <person name="Messina E."/>
            <person name="Smedile F."/>
            <person name="La Spada G."/>
            <person name="La Cono V."/>
            <person name="Yakimov M.M."/>
        </authorList>
    </citation>
    <scope>NUCLEOTIDE SEQUENCE [LARGE SCALE GENOMIC DNA]</scope>
    <source>
        <strain evidence="6">AArc1</strain>
    </source>
</reference>
<feature type="domain" description="Methyl-accepting transducer" evidence="4">
    <location>
        <begin position="256"/>
        <end position="493"/>
    </location>
</feature>
<gene>
    <name evidence="5" type="ORF">AArc1_0183</name>
</gene>
<dbReference type="KEGG" id="nan:AArc1_0183"/>
<dbReference type="PANTHER" id="PTHR32089:SF112">
    <property type="entry name" value="LYSOZYME-LIKE PROTEIN-RELATED"/>
    <property type="match status" value="1"/>
</dbReference>
<evidence type="ECO:0000259" key="4">
    <source>
        <dbReference type="PROSITE" id="PS50111"/>
    </source>
</evidence>
<dbReference type="RefSeq" id="WP_117362683.1">
    <property type="nucleotide sequence ID" value="NZ_CP024047.1"/>
</dbReference>